<protein>
    <submittedName>
        <fullName evidence="2">Uncharacterized protein</fullName>
    </submittedName>
</protein>
<gene>
    <name evidence="2" type="ORF">THAOC_19237</name>
</gene>
<comment type="caution">
    <text evidence="2">The sequence shown here is derived from an EMBL/GenBank/DDBJ whole genome shotgun (WGS) entry which is preliminary data.</text>
</comment>
<sequence length="70" mass="7889">PGSLVCLHRVREESESLARDSRASPGGREEDREDVRRGVDRGRGLRFREERAGVSKAFQQQQRPRPASAS</sequence>
<reference evidence="2 3" key="1">
    <citation type="journal article" date="2012" name="Genome Biol.">
        <title>Genome and low-iron response of an oceanic diatom adapted to chronic iron limitation.</title>
        <authorList>
            <person name="Lommer M."/>
            <person name="Specht M."/>
            <person name="Roy A.S."/>
            <person name="Kraemer L."/>
            <person name="Andreson R."/>
            <person name="Gutowska M.A."/>
            <person name="Wolf J."/>
            <person name="Bergner S.V."/>
            <person name="Schilhabel M.B."/>
            <person name="Klostermeier U.C."/>
            <person name="Beiko R.G."/>
            <person name="Rosenstiel P."/>
            <person name="Hippler M."/>
            <person name="Laroche J."/>
        </authorList>
    </citation>
    <scope>NUCLEOTIDE SEQUENCE [LARGE SCALE GENOMIC DNA]</scope>
    <source>
        <strain evidence="2 3">CCMP1005</strain>
    </source>
</reference>
<dbReference type="Proteomes" id="UP000266841">
    <property type="component" value="Unassembled WGS sequence"/>
</dbReference>
<dbReference type="EMBL" id="AGNL01021128">
    <property type="protein sequence ID" value="EJK60417.1"/>
    <property type="molecule type" value="Genomic_DNA"/>
</dbReference>
<name>K0SPU9_THAOC</name>
<evidence type="ECO:0000256" key="1">
    <source>
        <dbReference type="SAM" id="MobiDB-lite"/>
    </source>
</evidence>
<proteinExistence type="predicted"/>
<organism evidence="2 3">
    <name type="scientific">Thalassiosira oceanica</name>
    <name type="common">Marine diatom</name>
    <dbReference type="NCBI Taxonomy" id="159749"/>
    <lineage>
        <taxon>Eukaryota</taxon>
        <taxon>Sar</taxon>
        <taxon>Stramenopiles</taxon>
        <taxon>Ochrophyta</taxon>
        <taxon>Bacillariophyta</taxon>
        <taxon>Coscinodiscophyceae</taxon>
        <taxon>Thalassiosirophycidae</taxon>
        <taxon>Thalassiosirales</taxon>
        <taxon>Thalassiosiraceae</taxon>
        <taxon>Thalassiosira</taxon>
    </lineage>
</organism>
<feature type="non-terminal residue" evidence="2">
    <location>
        <position position="1"/>
    </location>
</feature>
<evidence type="ECO:0000313" key="3">
    <source>
        <dbReference type="Proteomes" id="UP000266841"/>
    </source>
</evidence>
<keyword evidence="3" id="KW-1185">Reference proteome</keyword>
<feature type="region of interest" description="Disordered" evidence="1">
    <location>
        <begin position="1"/>
        <end position="70"/>
    </location>
</feature>
<evidence type="ECO:0000313" key="2">
    <source>
        <dbReference type="EMBL" id="EJK60417.1"/>
    </source>
</evidence>
<feature type="compositionally biased region" description="Basic and acidic residues" evidence="1">
    <location>
        <begin position="9"/>
        <end position="53"/>
    </location>
</feature>
<accession>K0SPU9</accession>
<dbReference type="AlphaFoldDB" id="K0SPU9"/>
<feature type="compositionally biased region" description="Polar residues" evidence="1">
    <location>
        <begin position="57"/>
        <end position="70"/>
    </location>
</feature>